<evidence type="ECO:0000256" key="3">
    <source>
        <dbReference type="ARBA" id="ARBA00023274"/>
    </source>
</evidence>
<feature type="domain" description="S1 motif" evidence="4">
    <location>
        <begin position="18"/>
        <end position="82"/>
    </location>
</feature>
<dbReference type="CDD" id="cd04465">
    <property type="entry name" value="S1_RPS1_repeat_ec2_hs2"/>
    <property type="match status" value="1"/>
</dbReference>
<gene>
    <name evidence="5" type="ORF">A2196_00005</name>
</gene>
<dbReference type="PANTHER" id="PTHR10724">
    <property type="entry name" value="30S RIBOSOMAL PROTEIN S1"/>
    <property type="match status" value="1"/>
</dbReference>
<sequence length="281" mass="30921">KVSQDTRWKELENRKETGEDIEVVAIEVNRGGVICEWQGIRGFLPASQLAASSQATDLIGKNLTARIIEVDRGTNRLILSQRQPKKADLEAILKQLTKVKIGQKLSGVVTAVLPFGVFVEINLEVSNGTKGSKVSKGEEISGTSKLEGLVHISEISWEKVDDPKKLFKVGDKLEVMIIAKDETTGRLNLSIKQLAKDTFTEASAKYSKDEMITGTVARVSPYGIFVTLEEGVEGLMHISKIPPDQTFDVGQKVTCTIESVETESRRISLAPVVKEKPVLYR</sequence>
<dbReference type="GO" id="GO:0003729">
    <property type="term" value="F:mRNA binding"/>
    <property type="evidence" value="ECO:0007669"/>
    <property type="project" value="TreeGrafter"/>
</dbReference>
<feature type="domain" description="S1 motif" evidence="4">
    <location>
        <begin position="102"/>
        <end position="192"/>
    </location>
</feature>
<dbReference type="SUPFAM" id="SSF50249">
    <property type="entry name" value="Nucleic acid-binding proteins"/>
    <property type="match status" value="3"/>
</dbReference>
<proteinExistence type="inferred from homology"/>
<dbReference type="AlphaFoldDB" id="A0A1F5HCW2"/>
<accession>A0A1F5HCW2</accession>
<dbReference type="PROSITE" id="PS50126">
    <property type="entry name" value="S1"/>
    <property type="match status" value="3"/>
</dbReference>
<dbReference type="Proteomes" id="UP000176751">
    <property type="component" value="Unassembled WGS sequence"/>
</dbReference>
<dbReference type="GO" id="GO:0006412">
    <property type="term" value="P:translation"/>
    <property type="evidence" value="ECO:0007669"/>
    <property type="project" value="TreeGrafter"/>
</dbReference>
<organism evidence="5 6">
    <name type="scientific">Candidatus Curtissbacteria bacterium RIFOXYA1_FULL_41_14</name>
    <dbReference type="NCBI Taxonomy" id="1797737"/>
    <lineage>
        <taxon>Bacteria</taxon>
        <taxon>Candidatus Curtissiibacteriota</taxon>
    </lineage>
</organism>
<protein>
    <recommendedName>
        <fullName evidence="4">S1 motif domain-containing protein</fullName>
    </recommendedName>
</protein>
<comment type="caution">
    <text evidence="5">The sequence shown here is derived from an EMBL/GenBank/DDBJ whole genome shotgun (WGS) entry which is preliminary data.</text>
</comment>
<feature type="non-terminal residue" evidence="5">
    <location>
        <position position="1"/>
    </location>
</feature>
<name>A0A1F5HCW2_9BACT</name>
<feature type="domain" description="S1 motif" evidence="4">
    <location>
        <begin position="209"/>
        <end position="272"/>
    </location>
</feature>
<evidence type="ECO:0000313" key="6">
    <source>
        <dbReference type="Proteomes" id="UP000176751"/>
    </source>
</evidence>
<keyword evidence="3" id="KW-0687">Ribonucleoprotein</keyword>
<dbReference type="GO" id="GO:0003735">
    <property type="term" value="F:structural constituent of ribosome"/>
    <property type="evidence" value="ECO:0007669"/>
    <property type="project" value="TreeGrafter"/>
</dbReference>
<dbReference type="InterPro" id="IPR003029">
    <property type="entry name" value="S1_domain"/>
</dbReference>
<dbReference type="GO" id="GO:1990904">
    <property type="term" value="C:ribonucleoprotein complex"/>
    <property type="evidence" value="ECO:0007669"/>
    <property type="project" value="UniProtKB-KW"/>
</dbReference>
<evidence type="ECO:0000259" key="4">
    <source>
        <dbReference type="PROSITE" id="PS50126"/>
    </source>
</evidence>
<dbReference type="STRING" id="1797737.A2196_00005"/>
<evidence type="ECO:0000256" key="2">
    <source>
        <dbReference type="ARBA" id="ARBA00022980"/>
    </source>
</evidence>
<evidence type="ECO:0000256" key="1">
    <source>
        <dbReference type="ARBA" id="ARBA00006767"/>
    </source>
</evidence>
<keyword evidence="2" id="KW-0689">Ribosomal protein</keyword>
<dbReference type="Pfam" id="PF00575">
    <property type="entry name" value="S1"/>
    <property type="match status" value="3"/>
</dbReference>
<reference evidence="5 6" key="1">
    <citation type="journal article" date="2016" name="Nat. Commun.">
        <title>Thousands of microbial genomes shed light on interconnected biogeochemical processes in an aquifer system.</title>
        <authorList>
            <person name="Anantharaman K."/>
            <person name="Brown C.T."/>
            <person name="Hug L.A."/>
            <person name="Sharon I."/>
            <person name="Castelle C.J."/>
            <person name="Probst A.J."/>
            <person name="Thomas B.C."/>
            <person name="Singh A."/>
            <person name="Wilkins M.J."/>
            <person name="Karaoz U."/>
            <person name="Brodie E.L."/>
            <person name="Williams K.H."/>
            <person name="Hubbard S.S."/>
            <person name="Banfield J.F."/>
        </authorList>
    </citation>
    <scope>NUCLEOTIDE SEQUENCE [LARGE SCALE GENOMIC DNA]</scope>
</reference>
<dbReference type="Gene3D" id="2.40.50.140">
    <property type="entry name" value="Nucleic acid-binding proteins"/>
    <property type="match status" value="3"/>
</dbReference>
<dbReference type="PANTHER" id="PTHR10724:SF7">
    <property type="entry name" value="SMALL RIBOSOMAL SUBUNIT PROTEIN BS1C"/>
    <property type="match status" value="1"/>
</dbReference>
<dbReference type="GO" id="GO:0005840">
    <property type="term" value="C:ribosome"/>
    <property type="evidence" value="ECO:0007669"/>
    <property type="project" value="UniProtKB-KW"/>
</dbReference>
<evidence type="ECO:0000313" key="5">
    <source>
        <dbReference type="EMBL" id="OGE01865.1"/>
    </source>
</evidence>
<dbReference type="InterPro" id="IPR012340">
    <property type="entry name" value="NA-bd_OB-fold"/>
</dbReference>
<dbReference type="InterPro" id="IPR050437">
    <property type="entry name" value="Ribos_protein_bS1-like"/>
</dbReference>
<dbReference type="SMART" id="SM00316">
    <property type="entry name" value="S1"/>
    <property type="match status" value="3"/>
</dbReference>
<dbReference type="EMBL" id="MFCA01000023">
    <property type="protein sequence ID" value="OGE01865.1"/>
    <property type="molecule type" value="Genomic_DNA"/>
</dbReference>
<dbReference type="CDD" id="cd00164">
    <property type="entry name" value="S1_like"/>
    <property type="match status" value="1"/>
</dbReference>
<comment type="similarity">
    <text evidence="1">Belongs to the bacterial ribosomal protein bS1 family.</text>
</comment>